<protein>
    <submittedName>
        <fullName evidence="1">GLPGLI family protein</fullName>
    </submittedName>
</protein>
<organism evidence="1 2">
    <name type="scientific">Faecalibacter macacae</name>
    <dbReference type="NCBI Taxonomy" id="1859289"/>
    <lineage>
        <taxon>Bacteria</taxon>
        <taxon>Pseudomonadati</taxon>
        <taxon>Bacteroidota</taxon>
        <taxon>Flavobacteriia</taxon>
        <taxon>Flavobacteriales</taxon>
        <taxon>Weeksellaceae</taxon>
        <taxon>Faecalibacter</taxon>
    </lineage>
</organism>
<evidence type="ECO:0000313" key="2">
    <source>
        <dbReference type="Proteomes" id="UP000275348"/>
    </source>
</evidence>
<name>A0A3L9M1D6_9FLAO</name>
<comment type="caution">
    <text evidence="1">The sequence shown here is derived from an EMBL/GenBank/DDBJ whole genome shotgun (WGS) entry which is preliminary data.</text>
</comment>
<evidence type="ECO:0000313" key="1">
    <source>
        <dbReference type="EMBL" id="RLZ06353.1"/>
    </source>
</evidence>
<accession>A0A3L9M1D6</accession>
<keyword evidence="2" id="KW-1185">Reference proteome</keyword>
<dbReference type="Proteomes" id="UP000275348">
    <property type="component" value="Unassembled WGS sequence"/>
</dbReference>
<reference evidence="1 2" key="1">
    <citation type="submission" date="2018-10" db="EMBL/GenBank/DDBJ databases">
        <authorList>
            <person name="Chen X."/>
        </authorList>
    </citation>
    <scope>NUCLEOTIDE SEQUENCE [LARGE SCALE GENOMIC DNA]</scope>
    <source>
        <strain evidence="1 2">YIM 102668</strain>
    </source>
</reference>
<dbReference type="OrthoDB" id="1440774at2"/>
<sequence>MHKKNIFLFLMLLFSIEILNAQNYLVNYNFNYINDSLNKLDVKSEEMIVRIYDDGFVFMPKNDFRNDTIIVDVANLLENGKIDMKSIYDKYGKTDNNVRFFYNKSTNKYLIQANVFTTKTTFEDNVPLIEWKLSNETKKIKDYLAKKATANIFDRTWEAWYTEEIPISYGPYKFHGLPGLILEIKDSNDFFNFEFLSFNKSNSSIPKKLNEDRINISRKEFEDLQLLFKTDPIKLVDPNLQRINNVNDYNKNKKAKLELNNNSIERGIQFNLK</sequence>
<dbReference type="AlphaFoldDB" id="A0A3L9M1D6"/>
<dbReference type="NCBIfam" id="TIGR01200">
    <property type="entry name" value="GLPGLI"/>
    <property type="match status" value="1"/>
</dbReference>
<dbReference type="EMBL" id="RDOJ01000045">
    <property type="protein sequence ID" value="RLZ06353.1"/>
    <property type="molecule type" value="Genomic_DNA"/>
</dbReference>
<dbReference type="RefSeq" id="WP_121935805.1">
    <property type="nucleotide sequence ID" value="NZ_RDOJ01000045.1"/>
</dbReference>
<dbReference type="InterPro" id="IPR005901">
    <property type="entry name" value="GLPGLI"/>
</dbReference>
<gene>
    <name evidence="1" type="ORF">EAH69_13845</name>
</gene>
<proteinExistence type="predicted"/>
<dbReference type="Pfam" id="PF09697">
    <property type="entry name" value="Porph_ging"/>
    <property type="match status" value="1"/>
</dbReference>